<evidence type="ECO:0000256" key="1">
    <source>
        <dbReference type="SAM" id="Coils"/>
    </source>
</evidence>
<organism evidence="2 3">
    <name type="scientific">Batrachochytrium dendrobatidis (strain JAM81 / FGSC 10211)</name>
    <name type="common">Frog chytrid fungus</name>
    <dbReference type="NCBI Taxonomy" id="684364"/>
    <lineage>
        <taxon>Eukaryota</taxon>
        <taxon>Fungi</taxon>
        <taxon>Fungi incertae sedis</taxon>
        <taxon>Chytridiomycota</taxon>
        <taxon>Chytridiomycota incertae sedis</taxon>
        <taxon>Chytridiomycetes</taxon>
        <taxon>Rhizophydiales</taxon>
        <taxon>Rhizophydiales incertae sedis</taxon>
        <taxon>Batrachochytrium</taxon>
    </lineage>
</organism>
<evidence type="ECO:0000313" key="2">
    <source>
        <dbReference type="EMBL" id="EGF80642.1"/>
    </source>
</evidence>
<gene>
    <name evidence="2" type="ORF">BATDEDRAFT_88353</name>
</gene>
<proteinExistence type="predicted"/>
<dbReference type="HOGENOM" id="CLU_474844_0_0_1"/>
<name>F4P1H9_BATDJ</name>
<dbReference type="EMBL" id="GL882883">
    <property type="protein sequence ID" value="EGF80642.1"/>
    <property type="molecule type" value="Genomic_DNA"/>
</dbReference>
<dbReference type="GeneID" id="18243121"/>
<keyword evidence="1" id="KW-0175">Coiled coil</keyword>
<accession>F4P1H9</accession>
<feature type="coiled-coil region" evidence="1">
    <location>
        <begin position="92"/>
        <end position="119"/>
    </location>
</feature>
<protein>
    <submittedName>
        <fullName evidence="2">Uncharacterized protein</fullName>
    </submittedName>
</protein>
<sequence length="574" mass="65964">MHSTAEMSRLLQQWANDMGYGIEQSPDSIGIGFLSNDTAHDLCKQQLNSLWSFLIRRVHPKLQVQHIRRRLERFKRHIENEPFSLNQHLNPSANISEKHKELEKQIKAAKSRNETLRSCIHREEMDQADLRRAMDGIGFEIALQSEKLNDRQKRVLLADAHARKLLENSASLLRDAEYLAQLTNRNTVPHIENEQNIVTDIITIMRDAVNDKGLDLARDPTTGIKDRSQYVDPGRVVLSISKDVDQDLSFVNDLSIPVDTAMDSLITRLISQLAKQHSQRFVETKELEVKIKMLERDVDIISTRLAEQVKHTCNDSTDAFIEHTMHTANLLATRKVLSKAMLYKTQFEDSLQDTPNTNSDPSSLAFDNYQFAQNEMSKHQAMLDALISTTHGLHTLNVDTLNQACTPITTDFHAMSVPETTCRIRRVPKAIKQSGIQMFDQVKTVSINRALVSLNNDDAKKKEWNWISNELMTQIRKASSCRLYKSYQSVLDEMQLCKFQDFQLTTKDQYTNHILPMMNQSLQQAEQSHRTFNLIDGIVKERNWFMHERKDPFAPNGSLENYINQRCVPSPDIG</sequence>
<reference evidence="2 3" key="1">
    <citation type="submission" date="2009-12" db="EMBL/GenBank/DDBJ databases">
        <title>The draft genome of Batrachochytrium dendrobatidis.</title>
        <authorList>
            <consortium name="US DOE Joint Genome Institute (JGI-PGF)"/>
            <person name="Kuo A."/>
            <person name="Salamov A."/>
            <person name="Schmutz J."/>
            <person name="Lucas S."/>
            <person name="Pitluck S."/>
            <person name="Rosenblum E."/>
            <person name="Stajich J."/>
            <person name="Eisen M."/>
            <person name="Grigoriev I.V."/>
        </authorList>
    </citation>
    <scope>NUCLEOTIDE SEQUENCE [LARGE SCALE GENOMIC DNA]</scope>
    <source>
        <strain evidence="3">JAM81 / FGSC 10211</strain>
    </source>
</reference>
<evidence type="ECO:0000313" key="3">
    <source>
        <dbReference type="Proteomes" id="UP000007241"/>
    </source>
</evidence>
<dbReference type="RefSeq" id="XP_006678642.1">
    <property type="nucleotide sequence ID" value="XM_006678579.1"/>
</dbReference>
<dbReference type="InParanoid" id="F4P1H9"/>
<keyword evidence="3" id="KW-1185">Reference proteome</keyword>
<dbReference type="AlphaFoldDB" id="F4P1H9"/>
<dbReference type="Proteomes" id="UP000007241">
    <property type="component" value="Unassembled WGS sequence"/>
</dbReference>
<dbReference type="OrthoDB" id="2158205at2759"/>